<dbReference type="GO" id="GO:0005886">
    <property type="term" value="C:plasma membrane"/>
    <property type="evidence" value="ECO:0007669"/>
    <property type="project" value="UniProtKB-SubCell"/>
</dbReference>
<name>A0A4R1RA55_HYDET</name>
<dbReference type="AlphaFoldDB" id="A0A4R1RA55"/>
<evidence type="ECO:0000256" key="6">
    <source>
        <dbReference type="SAM" id="Phobius"/>
    </source>
</evidence>
<feature type="transmembrane region" description="Helical" evidence="6">
    <location>
        <begin position="234"/>
        <end position="255"/>
    </location>
</feature>
<evidence type="ECO:0000256" key="1">
    <source>
        <dbReference type="ARBA" id="ARBA00004651"/>
    </source>
</evidence>
<dbReference type="GO" id="GO:0015297">
    <property type="term" value="F:antiporter activity"/>
    <property type="evidence" value="ECO:0007669"/>
    <property type="project" value="InterPro"/>
</dbReference>
<keyword evidence="3 6" id="KW-0812">Transmembrane</keyword>
<reference evidence="7 8" key="1">
    <citation type="submission" date="2019-03" db="EMBL/GenBank/DDBJ databases">
        <title>Genomic Encyclopedia of Type Strains, Phase IV (KMG-IV): sequencing the most valuable type-strain genomes for metagenomic binning, comparative biology and taxonomic classification.</title>
        <authorList>
            <person name="Goeker M."/>
        </authorList>
    </citation>
    <scope>NUCLEOTIDE SEQUENCE [LARGE SCALE GENOMIC DNA]</scope>
    <source>
        <strain evidence="7 8">LX-B</strain>
    </source>
</reference>
<keyword evidence="5 6" id="KW-0472">Membrane</keyword>
<keyword evidence="4 6" id="KW-1133">Transmembrane helix</keyword>
<keyword evidence="8" id="KW-1185">Reference proteome</keyword>
<feature type="transmembrane region" description="Helical" evidence="6">
    <location>
        <begin position="92"/>
        <end position="116"/>
    </location>
</feature>
<feature type="transmembrane region" description="Helical" evidence="6">
    <location>
        <begin position="194"/>
        <end position="214"/>
    </location>
</feature>
<dbReference type="InterPro" id="IPR051327">
    <property type="entry name" value="MATE_MepA_subfamily"/>
</dbReference>
<dbReference type="PANTHER" id="PTHR43823:SF3">
    <property type="entry name" value="MULTIDRUG EXPORT PROTEIN MEPA"/>
    <property type="match status" value="1"/>
</dbReference>
<evidence type="ECO:0000313" key="7">
    <source>
        <dbReference type="EMBL" id="TCL62272.1"/>
    </source>
</evidence>
<evidence type="ECO:0000256" key="5">
    <source>
        <dbReference type="ARBA" id="ARBA00023136"/>
    </source>
</evidence>
<dbReference type="Pfam" id="PF01554">
    <property type="entry name" value="MatE"/>
    <property type="match status" value="1"/>
</dbReference>
<evidence type="ECO:0000313" key="8">
    <source>
        <dbReference type="Proteomes" id="UP000295008"/>
    </source>
</evidence>
<feature type="transmembrane region" description="Helical" evidence="6">
    <location>
        <begin position="136"/>
        <end position="153"/>
    </location>
</feature>
<evidence type="ECO:0000256" key="3">
    <source>
        <dbReference type="ARBA" id="ARBA00022692"/>
    </source>
</evidence>
<comment type="subcellular location">
    <subcellularLocation>
        <location evidence="1">Cell membrane</location>
        <topology evidence="1">Multi-pass membrane protein</topology>
    </subcellularLocation>
</comment>
<protein>
    <submittedName>
        <fullName evidence="7">Putative MATE family efflux protein</fullName>
    </submittedName>
</protein>
<evidence type="ECO:0000256" key="2">
    <source>
        <dbReference type="ARBA" id="ARBA00022475"/>
    </source>
</evidence>
<dbReference type="InterPro" id="IPR002528">
    <property type="entry name" value="MATE_fam"/>
</dbReference>
<keyword evidence="2" id="KW-1003">Cell membrane</keyword>
<feature type="transmembrane region" description="Helical" evidence="6">
    <location>
        <begin position="12"/>
        <end position="33"/>
    </location>
</feature>
<feature type="transmembrane region" description="Helical" evidence="6">
    <location>
        <begin position="165"/>
        <end position="188"/>
    </location>
</feature>
<sequence length="257" mass="27617">MDRSQQLGKDRIGSLLMRFSIPAIVGMVVNALYNVVDRIFVGQGVGSLGIAGVTIGFPMMIVQMAFGMLIGIGATSLISIRLGEKKKEDAELIMGNAVTLLVVIAILLTALGLIWLVPLLKLFGASHQVLPYAKDYMSIIFYGSVFQGIGFGMNNFIRAEGNPRIAMATMVIGAVLNTILDPLFIFSFGWGIKGAALATVLSQIVAAIWVLAYFLGKNSLLKIKLPNLRLRWDIVLGIAAIGSAPFLMQLAAGFIEQ</sequence>
<gene>
    <name evidence="7" type="ORF">EDC14_102615</name>
</gene>
<evidence type="ECO:0000256" key="4">
    <source>
        <dbReference type="ARBA" id="ARBA00022989"/>
    </source>
</evidence>
<dbReference type="PANTHER" id="PTHR43823">
    <property type="entry name" value="SPORULATION PROTEIN YKVU"/>
    <property type="match status" value="1"/>
</dbReference>
<accession>A0A4R1RA55</accession>
<dbReference type="EMBL" id="SLUN01000026">
    <property type="protein sequence ID" value="TCL62272.1"/>
    <property type="molecule type" value="Genomic_DNA"/>
</dbReference>
<comment type="caution">
    <text evidence="7">The sequence shown here is derived from an EMBL/GenBank/DDBJ whole genome shotgun (WGS) entry which is preliminary data.</text>
</comment>
<dbReference type="Proteomes" id="UP000295008">
    <property type="component" value="Unassembled WGS sequence"/>
</dbReference>
<proteinExistence type="predicted"/>
<dbReference type="GO" id="GO:0042910">
    <property type="term" value="F:xenobiotic transmembrane transporter activity"/>
    <property type="evidence" value="ECO:0007669"/>
    <property type="project" value="InterPro"/>
</dbReference>
<feature type="transmembrane region" description="Helical" evidence="6">
    <location>
        <begin position="53"/>
        <end position="80"/>
    </location>
</feature>
<organism evidence="7 8">
    <name type="scientific">Hydrogenispora ethanolica</name>
    <dbReference type="NCBI Taxonomy" id="1082276"/>
    <lineage>
        <taxon>Bacteria</taxon>
        <taxon>Bacillati</taxon>
        <taxon>Bacillota</taxon>
        <taxon>Hydrogenispora</taxon>
    </lineage>
</organism>